<dbReference type="OrthoDB" id="411991at2759"/>
<dbReference type="EMBL" id="JAMQYH010000004">
    <property type="protein sequence ID" value="KAJ1689027.1"/>
    <property type="molecule type" value="Genomic_DNA"/>
</dbReference>
<dbReference type="PANTHER" id="PTHR14494:SF0">
    <property type="entry name" value="ALADIN"/>
    <property type="match status" value="1"/>
</dbReference>
<dbReference type="SUPFAM" id="SSF50978">
    <property type="entry name" value="WD40 repeat-like"/>
    <property type="match status" value="1"/>
</dbReference>
<dbReference type="InterPro" id="IPR036322">
    <property type="entry name" value="WD40_repeat_dom_sf"/>
</dbReference>
<dbReference type="AlphaFoldDB" id="A0A9Q0C828"/>
<comment type="caution">
    <text evidence="1">The sequence shown here is derived from an EMBL/GenBank/DDBJ whole genome shotgun (WGS) entry which is preliminary data.</text>
</comment>
<dbReference type="PANTHER" id="PTHR14494">
    <property type="entry name" value="ALADIN/ADRACALIN/AAAS"/>
    <property type="match status" value="1"/>
</dbReference>
<name>A0A9Q0C828_9POAL</name>
<evidence type="ECO:0000313" key="1">
    <source>
        <dbReference type="EMBL" id="KAJ1689027.1"/>
    </source>
</evidence>
<proteinExistence type="predicted"/>
<dbReference type="InterPro" id="IPR015943">
    <property type="entry name" value="WD40/YVTN_repeat-like_dom_sf"/>
</dbReference>
<dbReference type="InterPro" id="IPR045139">
    <property type="entry name" value="Aladin"/>
</dbReference>
<sequence>MLSYPQPGEITICEINRQFVTAREFSDVQSKDAYGEILGTVFSSVPFDPGFLSPNHDQAMEQEVPEAATNLGLSSLTDINAGSFKKLLFSSDNLKLPAQPSTQKISWFPHKHCLAFISGPNQVTVRDYEDSDRKDVCILTSDCQRDVKCIEWRPNSGKMVAVGCKRGIYIWSASYPANTATVRHGNAPSIGTFSRGAGMKMILVDVLKENDHNQEAEWDPEGRFILIAFSNSTTLGSIHFTSKPPSLDAQLLPVELPELSSLIGSGGIEKMAWDSSGERLALSYKYGDDKYAGLIAVYDVRRAPIVSVSLIGFIRGPGESAKPLELAFHNKFKQGPLLSVCWSSGLCCTYPLILRSHVVPTH</sequence>
<reference evidence="1" key="1">
    <citation type="journal article" date="2022" name="Cell">
        <title>Repeat-based holocentromeres influence genome architecture and karyotype evolution.</title>
        <authorList>
            <person name="Hofstatter P.G."/>
            <person name="Thangavel G."/>
            <person name="Lux T."/>
            <person name="Neumann P."/>
            <person name="Vondrak T."/>
            <person name="Novak P."/>
            <person name="Zhang M."/>
            <person name="Costa L."/>
            <person name="Castellani M."/>
            <person name="Scott A."/>
            <person name="Toegelov H."/>
            <person name="Fuchs J."/>
            <person name="Mata-Sucre Y."/>
            <person name="Dias Y."/>
            <person name="Vanzela A.L.L."/>
            <person name="Huettel B."/>
            <person name="Almeida C.C.S."/>
            <person name="Simkova H."/>
            <person name="Souza G."/>
            <person name="Pedrosa-Harand A."/>
            <person name="Macas J."/>
            <person name="Mayer K.F.X."/>
            <person name="Houben A."/>
            <person name="Marques A."/>
        </authorList>
    </citation>
    <scope>NUCLEOTIDE SEQUENCE</scope>
    <source>
        <strain evidence="1">RhyBre1mFocal</strain>
    </source>
</reference>
<protein>
    <submittedName>
        <fullName evidence="1">Uncharacterized protein</fullName>
    </submittedName>
</protein>
<evidence type="ECO:0000313" key="2">
    <source>
        <dbReference type="Proteomes" id="UP001151287"/>
    </source>
</evidence>
<dbReference type="Proteomes" id="UP001151287">
    <property type="component" value="Unassembled WGS sequence"/>
</dbReference>
<dbReference type="GO" id="GO:0005643">
    <property type="term" value="C:nuclear pore"/>
    <property type="evidence" value="ECO:0007669"/>
    <property type="project" value="TreeGrafter"/>
</dbReference>
<gene>
    <name evidence="1" type="ORF">LUZ63_013182</name>
</gene>
<dbReference type="GO" id="GO:0006913">
    <property type="term" value="P:nucleocytoplasmic transport"/>
    <property type="evidence" value="ECO:0007669"/>
    <property type="project" value="TreeGrafter"/>
</dbReference>
<dbReference type="Gene3D" id="2.130.10.10">
    <property type="entry name" value="YVTN repeat-like/Quinoprotein amine dehydrogenase"/>
    <property type="match status" value="1"/>
</dbReference>
<accession>A0A9Q0C828</accession>
<organism evidence="1 2">
    <name type="scientific">Rhynchospora breviuscula</name>
    <dbReference type="NCBI Taxonomy" id="2022672"/>
    <lineage>
        <taxon>Eukaryota</taxon>
        <taxon>Viridiplantae</taxon>
        <taxon>Streptophyta</taxon>
        <taxon>Embryophyta</taxon>
        <taxon>Tracheophyta</taxon>
        <taxon>Spermatophyta</taxon>
        <taxon>Magnoliopsida</taxon>
        <taxon>Liliopsida</taxon>
        <taxon>Poales</taxon>
        <taxon>Cyperaceae</taxon>
        <taxon>Cyperoideae</taxon>
        <taxon>Rhynchosporeae</taxon>
        <taxon>Rhynchospora</taxon>
    </lineage>
</organism>
<keyword evidence="2" id="KW-1185">Reference proteome</keyword>